<keyword evidence="2" id="KW-1185">Reference proteome</keyword>
<gene>
    <name evidence="1" type="ORF">CEXT_375601</name>
</gene>
<proteinExistence type="predicted"/>
<dbReference type="AlphaFoldDB" id="A0AAV4U324"/>
<organism evidence="1 2">
    <name type="scientific">Caerostris extrusa</name>
    <name type="common">Bark spider</name>
    <name type="synonym">Caerostris bankana</name>
    <dbReference type="NCBI Taxonomy" id="172846"/>
    <lineage>
        <taxon>Eukaryota</taxon>
        <taxon>Metazoa</taxon>
        <taxon>Ecdysozoa</taxon>
        <taxon>Arthropoda</taxon>
        <taxon>Chelicerata</taxon>
        <taxon>Arachnida</taxon>
        <taxon>Araneae</taxon>
        <taxon>Araneomorphae</taxon>
        <taxon>Entelegynae</taxon>
        <taxon>Araneoidea</taxon>
        <taxon>Araneidae</taxon>
        <taxon>Caerostris</taxon>
    </lineage>
</organism>
<protein>
    <submittedName>
        <fullName evidence="1">Uncharacterized protein</fullName>
    </submittedName>
</protein>
<dbReference type="Proteomes" id="UP001054945">
    <property type="component" value="Unassembled WGS sequence"/>
</dbReference>
<name>A0AAV4U324_CAEEX</name>
<dbReference type="EMBL" id="BPLR01012211">
    <property type="protein sequence ID" value="GIY52208.1"/>
    <property type="molecule type" value="Genomic_DNA"/>
</dbReference>
<evidence type="ECO:0000313" key="1">
    <source>
        <dbReference type="EMBL" id="GIY52208.1"/>
    </source>
</evidence>
<sequence>METETIRMASGTPREACSRVGWWMSTSVPGDAIEPDLIDDSCCHASHCFAAPNISLIGGSDVWRILAVALQGLVSGTGAQEVGRVSLTWLQQVK</sequence>
<comment type="caution">
    <text evidence="1">The sequence shown here is derived from an EMBL/GenBank/DDBJ whole genome shotgun (WGS) entry which is preliminary data.</text>
</comment>
<accession>A0AAV4U324</accession>
<evidence type="ECO:0000313" key="2">
    <source>
        <dbReference type="Proteomes" id="UP001054945"/>
    </source>
</evidence>
<reference evidence="1 2" key="1">
    <citation type="submission" date="2021-06" db="EMBL/GenBank/DDBJ databases">
        <title>Caerostris extrusa draft genome.</title>
        <authorList>
            <person name="Kono N."/>
            <person name="Arakawa K."/>
        </authorList>
    </citation>
    <scope>NUCLEOTIDE SEQUENCE [LARGE SCALE GENOMIC DNA]</scope>
</reference>